<reference evidence="2 3" key="2">
    <citation type="journal article" date="2012" name="PLoS Pathog.">
        <title>Diverse lifestyles and strategies of plant pathogenesis encoded in the genomes of eighteen Dothideomycetes fungi.</title>
        <authorList>
            <person name="Ohm R.A."/>
            <person name="Feau N."/>
            <person name="Henrissat B."/>
            <person name="Schoch C.L."/>
            <person name="Horwitz B.A."/>
            <person name="Barry K.W."/>
            <person name="Condon B.J."/>
            <person name="Copeland A.C."/>
            <person name="Dhillon B."/>
            <person name="Glaser F."/>
            <person name="Hesse C.N."/>
            <person name="Kosti I."/>
            <person name="LaButti K."/>
            <person name="Lindquist E.A."/>
            <person name="Lucas S."/>
            <person name="Salamov A.A."/>
            <person name="Bradshaw R.E."/>
            <person name="Ciuffetti L."/>
            <person name="Hamelin R.C."/>
            <person name="Kema G.H.J."/>
            <person name="Lawrence C."/>
            <person name="Scott J.A."/>
            <person name="Spatafora J.W."/>
            <person name="Turgeon B.G."/>
            <person name="de Wit P.J.G.M."/>
            <person name="Zhong S."/>
            <person name="Goodwin S.B."/>
            <person name="Grigoriev I.V."/>
        </authorList>
    </citation>
    <scope>NUCLEOTIDE SEQUENCE [LARGE SCALE GENOMIC DNA]</scope>
    <source>
        <strain evidence="3">NZE10 / CBS 128990</strain>
    </source>
</reference>
<keyword evidence="3" id="KW-1185">Reference proteome</keyword>
<evidence type="ECO:0000313" key="2">
    <source>
        <dbReference type="EMBL" id="EME40965.1"/>
    </source>
</evidence>
<proteinExistence type="predicted"/>
<dbReference type="Proteomes" id="UP000016933">
    <property type="component" value="Unassembled WGS sequence"/>
</dbReference>
<feature type="region of interest" description="Disordered" evidence="1">
    <location>
        <begin position="1"/>
        <end position="117"/>
    </location>
</feature>
<feature type="compositionally biased region" description="Low complexity" evidence="1">
    <location>
        <begin position="30"/>
        <end position="44"/>
    </location>
</feature>
<feature type="compositionally biased region" description="Basic and acidic residues" evidence="1">
    <location>
        <begin position="1"/>
        <end position="13"/>
    </location>
</feature>
<dbReference type="AlphaFoldDB" id="N1PHC8"/>
<accession>N1PHC8</accession>
<dbReference type="EMBL" id="KB446543">
    <property type="protein sequence ID" value="EME40965.1"/>
    <property type="molecule type" value="Genomic_DNA"/>
</dbReference>
<name>N1PHC8_DOTSN</name>
<feature type="compositionally biased region" description="Basic residues" evidence="1">
    <location>
        <begin position="94"/>
        <end position="106"/>
    </location>
</feature>
<feature type="compositionally biased region" description="Low complexity" evidence="1">
    <location>
        <begin position="76"/>
        <end position="93"/>
    </location>
</feature>
<dbReference type="HOGENOM" id="CLU_2084797_0_0_1"/>
<organism evidence="2 3">
    <name type="scientific">Dothistroma septosporum (strain NZE10 / CBS 128990)</name>
    <name type="common">Red band needle blight fungus</name>
    <name type="synonym">Mycosphaerella pini</name>
    <dbReference type="NCBI Taxonomy" id="675120"/>
    <lineage>
        <taxon>Eukaryota</taxon>
        <taxon>Fungi</taxon>
        <taxon>Dikarya</taxon>
        <taxon>Ascomycota</taxon>
        <taxon>Pezizomycotina</taxon>
        <taxon>Dothideomycetes</taxon>
        <taxon>Dothideomycetidae</taxon>
        <taxon>Mycosphaerellales</taxon>
        <taxon>Mycosphaerellaceae</taxon>
        <taxon>Dothistroma</taxon>
    </lineage>
</organism>
<protein>
    <submittedName>
        <fullName evidence="2">Uncharacterized protein</fullName>
    </submittedName>
</protein>
<evidence type="ECO:0000313" key="3">
    <source>
        <dbReference type="Proteomes" id="UP000016933"/>
    </source>
</evidence>
<reference evidence="3" key="1">
    <citation type="journal article" date="2012" name="PLoS Genet.">
        <title>The genomes of the fungal plant pathogens Cladosporium fulvum and Dothistroma septosporum reveal adaptation to different hosts and lifestyles but also signatures of common ancestry.</title>
        <authorList>
            <person name="de Wit P.J.G.M."/>
            <person name="van der Burgt A."/>
            <person name="Oekmen B."/>
            <person name="Stergiopoulos I."/>
            <person name="Abd-Elsalam K.A."/>
            <person name="Aerts A.L."/>
            <person name="Bahkali A.H."/>
            <person name="Beenen H.G."/>
            <person name="Chettri P."/>
            <person name="Cox M.P."/>
            <person name="Datema E."/>
            <person name="de Vries R.P."/>
            <person name="Dhillon B."/>
            <person name="Ganley A.R."/>
            <person name="Griffiths S.A."/>
            <person name="Guo Y."/>
            <person name="Hamelin R.C."/>
            <person name="Henrissat B."/>
            <person name="Kabir M.S."/>
            <person name="Jashni M.K."/>
            <person name="Kema G."/>
            <person name="Klaubauf S."/>
            <person name="Lapidus A."/>
            <person name="Levasseur A."/>
            <person name="Lindquist E."/>
            <person name="Mehrabi R."/>
            <person name="Ohm R.A."/>
            <person name="Owen T.J."/>
            <person name="Salamov A."/>
            <person name="Schwelm A."/>
            <person name="Schijlen E."/>
            <person name="Sun H."/>
            <person name="van den Burg H.A."/>
            <person name="van Ham R.C.H.J."/>
            <person name="Zhang S."/>
            <person name="Goodwin S.B."/>
            <person name="Grigoriev I.V."/>
            <person name="Collemare J."/>
            <person name="Bradshaw R.E."/>
        </authorList>
    </citation>
    <scope>NUCLEOTIDE SEQUENCE [LARGE SCALE GENOMIC DNA]</scope>
    <source>
        <strain evidence="3">NZE10 / CBS 128990</strain>
    </source>
</reference>
<sequence length="117" mass="11948">MSDSTKGELKSDISDQESQSQTPAAPEQPAGQSTSTGTASTATQPDDSTSGGNTNATSQGVPNNQTAAQSTPEPINNSSSSSSAVSSTNVATAKTRKGIRAKRKVRSNFPRPGEEGY</sequence>
<evidence type="ECO:0000256" key="1">
    <source>
        <dbReference type="SAM" id="MobiDB-lite"/>
    </source>
</evidence>
<gene>
    <name evidence="2" type="ORF">DOTSEDRAFT_82452</name>
</gene>
<feature type="compositionally biased region" description="Polar residues" evidence="1">
    <location>
        <begin position="45"/>
        <end position="75"/>
    </location>
</feature>